<feature type="domain" description="Protein kinase" evidence="8">
    <location>
        <begin position="4"/>
        <end position="256"/>
    </location>
</feature>
<dbReference type="Gene3D" id="1.10.510.10">
    <property type="entry name" value="Transferase(Phosphotransferase) domain 1"/>
    <property type="match status" value="1"/>
</dbReference>
<dbReference type="InterPro" id="IPR011009">
    <property type="entry name" value="Kinase-like_dom_sf"/>
</dbReference>
<feature type="binding site" evidence="6">
    <location>
        <position position="33"/>
    </location>
    <ligand>
        <name>ATP</name>
        <dbReference type="ChEBI" id="CHEBI:30616"/>
    </ligand>
</feature>
<evidence type="ECO:0000256" key="6">
    <source>
        <dbReference type="PROSITE-ProRule" id="PRU10141"/>
    </source>
</evidence>
<evidence type="ECO:0000256" key="2">
    <source>
        <dbReference type="ARBA" id="ARBA00022741"/>
    </source>
</evidence>
<keyword evidence="3" id="KW-0418">Kinase</keyword>
<comment type="caution">
    <text evidence="9">The sequence shown here is derived from an EMBL/GenBank/DDBJ whole genome shotgun (WGS) entry which is preliminary data.</text>
</comment>
<evidence type="ECO:0000259" key="8">
    <source>
        <dbReference type="PROSITE" id="PS50011"/>
    </source>
</evidence>
<feature type="compositionally biased region" description="Basic and acidic residues" evidence="7">
    <location>
        <begin position="303"/>
        <end position="314"/>
    </location>
</feature>
<dbReference type="CDD" id="cd14010">
    <property type="entry name" value="STKc_ULK4"/>
    <property type="match status" value="1"/>
</dbReference>
<sequence length="1424" mass="156277">MNQYHIYEAIGRGKHSTVYKGRKKKSIEYYAIKSVEKAQKTRVLQEVRTLHSLDHHNVLKFYAWYETSAHLWLVLEYCVGGDLLTLLKQDARLPEESIHDFARDLLQALQFLHSKGVIYCDLKPSNILLDENGRLKLCDFGLARRLGDISKNSVQQLPQAKRGTPCYMAPELFQDGGVHSFGSDLWALGCVMYECFAGRPPFVSTSFTELVNAILTESPPPIRNSTSEFQNLVGRLLVKDPAKRIQWPELREHPFWRTKFHSVALPPQPALVNFLRMAQKNSSPRGDIAASRHASSNTAAPSPDKRPAREKSSKLSDAQGSGRKGASPASNGDACAEETGSVENDPAAETGRIKRTSEPATCASPLKEESANVNGAVNVLRLSKIVKSNLQKEGHGESYRQNVHNAPPATDADVTIENHDQELDFAEATESDGDEEDEAGASPSRPAVPSAVVNSEKEAEQEPSPVQQMPSEPKPEGTSSGEAVQPPSRDSESNGDGSNVSKSDERERERERESMRQDAMRLEVAATPPGVGVPRKLQRQTSDTREVKKHSPAPASQPAAESLHASLTLSQALWHPSDLSVRPIMINRRIEKGPETAFDARSLPVDPLPFGDFVKLAPEALDSFINRIVTTIHGSSSVNDKLNTLRYVESLCSNIDAANLLINGPLMPLLVKTLRTSKLPALRVQIAFVMGLLVRHATLIEDELAGSGIISVLTETLRDKQEKVRRCAMATLGELLFYIATQTEGSPRSGAQSESGAKDGRSSSVWQVSSTTIALVASVLRKGEDDVTQHYALKTIENISSQGWEWASRFSGREVLSNLCHTFKSSAKPEAIRAAAGSCLVRLARFSQTTMPSVLEKLPVKDLVAGLSRGSPKEQQVSLNLLNMALSLSVSGNISNINKLLLSLLEEKALVPSLMALMEQGPEVLRGKAFVCAGLLCKNNRRWIPSLCNAKLMPVVERSMKEKDPYVQQCVEALVQAVISIVPDILESICADVSQLASARRPSSTSSRGQPRSAVPLFPVVLHLFNSPPLKSRLVSEQVIKLLVRALQQVETLSFQGHDEFQSTLLQIIEVLSQQSALVLRYPDTFIAQVLPSLAQLYKTNTDGDMRFLCFKIFFDILMLYLEDISASNGDSSLQRGPTCMTRMEPIIGKHFLPLYHKLVEDEDPIPMYAHKLLVMLLDHKCIKVADILQLKLVSQFFEFLFDDLSTINLHNVRLCLFLASAPEVDSNTLSSLKVVGRIGALLDFVHAKGMEDFLDPVLSVCKFFLVRNAASSGKTGGNEKGEGLIEGIGELCAHSGIFLELCASHEPRISETATECLVHAAKAAPRATAGGVLSNLSRVAQVLESYAERHDIQHRLLYVVSVICRERRAAASSETSSPGPKFSNSDYITLENVVVRLRKSSSPQVAEAAVSAAYDLQRLPRQS</sequence>
<evidence type="ECO:0000256" key="5">
    <source>
        <dbReference type="ARBA" id="ARBA00058225"/>
    </source>
</evidence>
<accession>A0ABD3HNN7</accession>
<dbReference type="InterPro" id="IPR044591">
    <property type="entry name" value="RUK"/>
</dbReference>
<organism evidence="9 10">
    <name type="scientific">Riccia sorocarpa</name>
    <dbReference type="NCBI Taxonomy" id="122646"/>
    <lineage>
        <taxon>Eukaryota</taxon>
        <taxon>Viridiplantae</taxon>
        <taxon>Streptophyta</taxon>
        <taxon>Embryophyta</taxon>
        <taxon>Marchantiophyta</taxon>
        <taxon>Marchantiopsida</taxon>
        <taxon>Marchantiidae</taxon>
        <taxon>Marchantiales</taxon>
        <taxon>Ricciaceae</taxon>
        <taxon>Riccia</taxon>
    </lineage>
</organism>
<name>A0ABD3HNN7_9MARC</name>
<feature type="region of interest" description="Disordered" evidence="7">
    <location>
        <begin position="391"/>
        <end position="563"/>
    </location>
</feature>
<comment type="function">
    <text evidence="5">CIPK serine-threonine protein kinases interact with CBL proteins. Binding of a CBL protein to the regulatory NAF domain of CIPK protein lead to the activation of the kinase in a calcium-dependent manner.</text>
</comment>
<dbReference type="Pfam" id="PF23606">
    <property type="entry name" value="HEAT_ULK4"/>
    <property type="match status" value="1"/>
</dbReference>
<dbReference type="InterPro" id="IPR008271">
    <property type="entry name" value="Ser/Thr_kinase_AS"/>
</dbReference>
<evidence type="ECO:0000313" key="10">
    <source>
        <dbReference type="Proteomes" id="UP001633002"/>
    </source>
</evidence>
<dbReference type="InterPro" id="IPR016024">
    <property type="entry name" value="ARM-type_fold"/>
</dbReference>
<dbReference type="PROSITE" id="PS50011">
    <property type="entry name" value="PROTEIN_KINASE_DOM"/>
    <property type="match status" value="1"/>
</dbReference>
<dbReference type="PROSITE" id="PS00107">
    <property type="entry name" value="PROTEIN_KINASE_ATP"/>
    <property type="match status" value="1"/>
</dbReference>
<protein>
    <recommendedName>
        <fullName evidence="8">Protein kinase domain-containing protein</fullName>
    </recommendedName>
</protein>
<keyword evidence="1" id="KW-0808">Transferase</keyword>
<feature type="region of interest" description="Disordered" evidence="7">
    <location>
        <begin position="282"/>
        <end position="369"/>
    </location>
</feature>
<dbReference type="GO" id="GO:0016301">
    <property type="term" value="F:kinase activity"/>
    <property type="evidence" value="ECO:0007669"/>
    <property type="project" value="UniProtKB-KW"/>
</dbReference>
<dbReference type="FunFam" id="1.10.510.10:FF:000571">
    <property type="entry name" value="Maternal embryonic leucine zipper kinase"/>
    <property type="match status" value="1"/>
</dbReference>
<dbReference type="InterPro" id="IPR000719">
    <property type="entry name" value="Prot_kinase_dom"/>
</dbReference>
<reference evidence="9 10" key="1">
    <citation type="submission" date="2024-09" db="EMBL/GenBank/DDBJ databases">
        <title>Chromosome-scale assembly of Riccia sorocarpa.</title>
        <authorList>
            <person name="Paukszto L."/>
        </authorList>
    </citation>
    <scope>NUCLEOTIDE SEQUENCE [LARGE SCALE GENOMIC DNA]</scope>
    <source>
        <strain evidence="9">LP-2024</strain>
        <tissue evidence="9">Aerial parts of the thallus</tissue>
    </source>
</reference>
<gene>
    <name evidence="9" type="ORF">R1sor_006187</name>
</gene>
<dbReference type="InterPro" id="IPR011989">
    <property type="entry name" value="ARM-like"/>
</dbReference>
<feature type="compositionally biased region" description="Basic and acidic residues" evidence="7">
    <location>
        <begin position="502"/>
        <end position="521"/>
    </location>
</feature>
<dbReference type="SUPFAM" id="SSF56112">
    <property type="entry name" value="Protein kinase-like (PK-like)"/>
    <property type="match status" value="1"/>
</dbReference>
<keyword evidence="2 6" id="KW-0547">Nucleotide-binding</keyword>
<dbReference type="GO" id="GO:0005524">
    <property type="term" value="F:ATP binding"/>
    <property type="evidence" value="ECO:0007669"/>
    <property type="project" value="UniProtKB-UniRule"/>
</dbReference>
<dbReference type="SMART" id="SM00220">
    <property type="entry name" value="S_TKc"/>
    <property type="match status" value="1"/>
</dbReference>
<evidence type="ECO:0000256" key="3">
    <source>
        <dbReference type="ARBA" id="ARBA00022777"/>
    </source>
</evidence>
<dbReference type="Pfam" id="PF24970">
    <property type="entry name" value="ARM_RUK"/>
    <property type="match status" value="1"/>
</dbReference>
<evidence type="ECO:0000256" key="1">
    <source>
        <dbReference type="ARBA" id="ARBA00022679"/>
    </source>
</evidence>
<evidence type="ECO:0000256" key="7">
    <source>
        <dbReference type="SAM" id="MobiDB-lite"/>
    </source>
</evidence>
<dbReference type="Pfam" id="PF00069">
    <property type="entry name" value="Pkinase"/>
    <property type="match status" value="1"/>
</dbReference>
<feature type="compositionally biased region" description="Low complexity" evidence="7">
    <location>
        <begin position="552"/>
        <end position="562"/>
    </location>
</feature>
<feature type="compositionally biased region" description="Acidic residues" evidence="7">
    <location>
        <begin position="423"/>
        <end position="439"/>
    </location>
</feature>
<keyword evidence="10" id="KW-1185">Reference proteome</keyword>
<dbReference type="Proteomes" id="UP001633002">
    <property type="component" value="Unassembled WGS sequence"/>
</dbReference>
<dbReference type="InterPro" id="IPR056981">
    <property type="entry name" value="HEAT_ULK4_RUNKEL"/>
</dbReference>
<proteinExistence type="predicted"/>
<evidence type="ECO:0000313" key="9">
    <source>
        <dbReference type="EMBL" id="KAL3692536.1"/>
    </source>
</evidence>
<dbReference type="PANTHER" id="PTHR46562">
    <property type="entry name" value="SERINE/THREONINE-KINASE ULK4-LIKE PROTEIN-RELATED"/>
    <property type="match status" value="1"/>
</dbReference>
<dbReference type="PROSITE" id="PS00108">
    <property type="entry name" value="PROTEIN_KINASE_ST"/>
    <property type="match status" value="1"/>
</dbReference>
<dbReference type="EMBL" id="JBJQOH010000003">
    <property type="protein sequence ID" value="KAL3692536.1"/>
    <property type="molecule type" value="Genomic_DNA"/>
</dbReference>
<dbReference type="SUPFAM" id="SSF48371">
    <property type="entry name" value="ARM repeat"/>
    <property type="match status" value="1"/>
</dbReference>
<keyword evidence="4 6" id="KW-0067">ATP-binding</keyword>
<evidence type="ECO:0000256" key="4">
    <source>
        <dbReference type="ARBA" id="ARBA00022840"/>
    </source>
</evidence>
<dbReference type="Gene3D" id="1.25.10.10">
    <property type="entry name" value="Leucine-rich Repeat Variant"/>
    <property type="match status" value="1"/>
</dbReference>
<dbReference type="InterPro" id="IPR017441">
    <property type="entry name" value="Protein_kinase_ATP_BS"/>
</dbReference>
<dbReference type="PANTHER" id="PTHR46562:SF1">
    <property type="entry name" value="SERINE_THREONINE-PROTEIN KINASE ULK4"/>
    <property type="match status" value="1"/>
</dbReference>
<dbReference type="InterPro" id="IPR056980">
    <property type="entry name" value="ARM_RUK"/>
</dbReference>